<sequence>MLFIYSVIFFVGVIYTVVTFLLGGLFGFAHIDGHIDTHIDTHVDTNIGFHPHIDAHVDGHTGSSANVFPIKPITVVSLITVFGGIGMIGTYYGVNPVILFIAALALGLFVSFLLYKFVVLPLYKAQNTSSVSEKSLIGKVAKVISPIIENGYGTIAYAVNGSKYNAPAQHVAKKYVAQGEEVIIFEIKNNVFYIEPLNDKN</sequence>
<dbReference type="Gene3D" id="2.40.50.140">
    <property type="entry name" value="Nucleic acid-binding proteins"/>
    <property type="match status" value="1"/>
</dbReference>
<dbReference type="InterPro" id="IPR058653">
    <property type="entry name" value="NfeD2_TM"/>
</dbReference>
<evidence type="ECO:0000259" key="2">
    <source>
        <dbReference type="Pfam" id="PF25842"/>
    </source>
</evidence>
<feature type="transmembrane region" description="Helical" evidence="1">
    <location>
        <begin position="98"/>
        <end position="118"/>
    </location>
</feature>
<reference evidence="3 4" key="1">
    <citation type="submission" date="2024-11" db="EMBL/GenBank/DDBJ databases">
        <authorList>
            <person name="Heng Y.C."/>
            <person name="Lim A.C.H."/>
            <person name="Lee J.K.Y."/>
            <person name="Kittelmann S."/>
        </authorList>
    </citation>
    <scope>NUCLEOTIDE SEQUENCE [LARGE SCALE GENOMIC DNA]</scope>
    <source>
        <strain evidence="3 4">WILCCON 0185</strain>
    </source>
</reference>
<gene>
    <name evidence="3" type="ORF">ACJDUG_15940</name>
</gene>
<feature type="transmembrane region" description="Helical" evidence="1">
    <location>
        <begin position="6"/>
        <end position="29"/>
    </location>
</feature>
<evidence type="ECO:0000313" key="3">
    <source>
        <dbReference type="EMBL" id="MFL0248440.1"/>
    </source>
</evidence>
<dbReference type="InterPro" id="IPR012340">
    <property type="entry name" value="NA-bd_OB-fold"/>
</dbReference>
<feature type="transmembrane region" description="Helical" evidence="1">
    <location>
        <begin position="73"/>
        <end position="92"/>
    </location>
</feature>
<name>A0ABW8T7M8_9CLOT</name>
<evidence type="ECO:0000256" key="1">
    <source>
        <dbReference type="SAM" id="Phobius"/>
    </source>
</evidence>
<accession>A0ABW8T7M8</accession>
<protein>
    <submittedName>
        <fullName evidence="3">NfeD family protein</fullName>
    </submittedName>
</protein>
<keyword evidence="1" id="KW-0472">Membrane</keyword>
<feature type="domain" description="Membrane protein NfeD2 N-terminal transmembrane" evidence="2">
    <location>
        <begin position="4"/>
        <end position="127"/>
    </location>
</feature>
<dbReference type="Proteomes" id="UP001623591">
    <property type="component" value="Unassembled WGS sequence"/>
</dbReference>
<keyword evidence="1" id="KW-0812">Transmembrane</keyword>
<organism evidence="3 4">
    <name type="scientific">Candidatus Clostridium stratigraminis</name>
    <dbReference type="NCBI Taxonomy" id="3381661"/>
    <lineage>
        <taxon>Bacteria</taxon>
        <taxon>Bacillati</taxon>
        <taxon>Bacillota</taxon>
        <taxon>Clostridia</taxon>
        <taxon>Eubacteriales</taxon>
        <taxon>Clostridiaceae</taxon>
        <taxon>Clostridium</taxon>
    </lineage>
</organism>
<dbReference type="EMBL" id="JBJHZZ010000018">
    <property type="protein sequence ID" value="MFL0248440.1"/>
    <property type="molecule type" value="Genomic_DNA"/>
</dbReference>
<keyword evidence="4" id="KW-1185">Reference proteome</keyword>
<keyword evidence="1" id="KW-1133">Transmembrane helix</keyword>
<dbReference type="RefSeq" id="WP_406770873.1">
    <property type="nucleotide sequence ID" value="NZ_JBJHZZ010000018.1"/>
</dbReference>
<evidence type="ECO:0000313" key="4">
    <source>
        <dbReference type="Proteomes" id="UP001623591"/>
    </source>
</evidence>
<dbReference type="Pfam" id="PF25842">
    <property type="entry name" value="NfeD_TM"/>
    <property type="match status" value="1"/>
</dbReference>
<comment type="caution">
    <text evidence="3">The sequence shown here is derived from an EMBL/GenBank/DDBJ whole genome shotgun (WGS) entry which is preliminary data.</text>
</comment>
<proteinExistence type="predicted"/>